<reference evidence="4 5" key="1">
    <citation type="submission" date="2021-07" db="EMBL/GenBank/DDBJ databases">
        <title>Karlodiniumbacter phycospheric gen. nov., sp. nov., a phycosphere bacterium isolated from karlodinium veneficum.</title>
        <authorList>
            <person name="Peng Y."/>
            <person name="Jiang L."/>
            <person name="Lee J."/>
        </authorList>
    </citation>
    <scope>NUCLEOTIDE SEQUENCE</scope>
    <source>
        <strain evidence="4 5">N5</strain>
    </source>
</reference>
<keyword evidence="2" id="KW-1133">Transmembrane helix</keyword>
<keyword evidence="2" id="KW-0812">Transmembrane</keyword>
<organism evidence="4">
    <name type="scientific">Gymnodinialimonas phycosphaerae</name>
    <dbReference type="NCBI Taxonomy" id="2841589"/>
    <lineage>
        <taxon>Bacteria</taxon>
        <taxon>Pseudomonadati</taxon>
        <taxon>Pseudomonadota</taxon>
        <taxon>Alphaproteobacteria</taxon>
        <taxon>Rhodobacterales</taxon>
        <taxon>Paracoccaceae</taxon>
        <taxon>Gymnodinialimonas</taxon>
    </lineage>
</organism>
<feature type="compositionally biased region" description="Low complexity" evidence="1">
    <location>
        <begin position="86"/>
        <end position="106"/>
    </location>
</feature>
<accession>A0A975YH97</accession>
<keyword evidence="2" id="KW-0472">Membrane</keyword>
<keyword evidence="5" id="KW-1185">Reference proteome</keyword>
<dbReference type="Proteomes" id="UP000693972">
    <property type="component" value="Unassembled WGS sequence"/>
</dbReference>
<evidence type="ECO:0000313" key="3">
    <source>
        <dbReference type="EMBL" id="MBY4892546.1"/>
    </source>
</evidence>
<feature type="region of interest" description="Disordered" evidence="1">
    <location>
        <begin position="79"/>
        <end position="106"/>
    </location>
</feature>
<proteinExistence type="predicted"/>
<gene>
    <name evidence="3" type="ORF">KUL25_07190</name>
    <name evidence="4" type="ORF">KUL25_07195</name>
</gene>
<evidence type="ECO:0000313" key="5">
    <source>
        <dbReference type="Proteomes" id="UP000693972"/>
    </source>
</evidence>
<dbReference type="RefSeq" id="WP_257892331.1">
    <property type="nucleotide sequence ID" value="NZ_JAIMBW010000001.1"/>
</dbReference>
<feature type="transmembrane region" description="Helical" evidence="2">
    <location>
        <begin position="51"/>
        <end position="69"/>
    </location>
</feature>
<evidence type="ECO:0000313" key="4">
    <source>
        <dbReference type="EMBL" id="QXL89288.1"/>
    </source>
</evidence>
<evidence type="ECO:0000256" key="1">
    <source>
        <dbReference type="SAM" id="MobiDB-lite"/>
    </source>
</evidence>
<feature type="transmembrane region" description="Helical" evidence="2">
    <location>
        <begin position="20"/>
        <end position="39"/>
    </location>
</feature>
<sequence>MARRLFLERRTYRQNRLQDAARLLPFLAAILIFGPIFILDDSAGAPTLATTLVYFFAVWFAMIVLTALVNRALIRSTPAETADGGARPPSATTTAKPTPATDPEAP</sequence>
<name>A0A975YH97_9RHOB</name>
<dbReference type="EMBL" id="JAIMBW010000001">
    <property type="protein sequence ID" value="MBY4892546.1"/>
    <property type="molecule type" value="Genomic_DNA"/>
</dbReference>
<protein>
    <submittedName>
        <fullName evidence="4">Uncharacterized protein</fullName>
    </submittedName>
</protein>
<dbReference type="EMBL" id="CP078073">
    <property type="protein sequence ID" value="QXL89288.1"/>
    <property type="molecule type" value="Genomic_DNA"/>
</dbReference>
<dbReference type="AlphaFoldDB" id="A0A975YH97"/>
<evidence type="ECO:0000256" key="2">
    <source>
        <dbReference type="SAM" id="Phobius"/>
    </source>
</evidence>